<protein>
    <submittedName>
        <fullName evidence="2">Uncharacterized protein</fullName>
    </submittedName>
</protein>
<organism evidence="2 3">
    <name type="scientific">Hypsizygus marmoreus</name>
    <name type="common">White beech mushroom</name>
    <name type="synonym">Agaricus marmoreus</name>
    <dbReference type="NCBI Taxonomy" id="39966"/>
    <lineage>
        <taxon>Eukaryota</taxon>
        <taxon>Fungi</taxon>
        <taxon>Dikarya</taxon>
        <taxon>Basidiomycota</taxon>
        <taxon>Agaricomycotina</taxon>
        <taxon>Agaricomycetes</taxon>
        <taxon>Agaricomycetidae</taxon>
        <taxon>Agaricales</taxon>
        <taxon>Tricholomatineae</taxon>
        <taxon>Lyophyllaceae</taxon>
        <taxon>Hypsizygus</taxon>
    </lineage>
</organism>
<dbReference type="Proteomes" id="UP000076154">
    <property type="component" value="Unassembled WGS sequence"/>
</dbReference>
<evidence type="ECO:0000256" key="1">
    <source>
        <dbReference type="SAM" id="MobiDB-lite"/>
    </source>
</evidence>
<evidence type="ECO:0000313" key="2">
    <source>
        <dbReference type="EMBL" id="RDB20938.1"/>
    </source>
</evidence>
<dbReference type="InParanoid" id="A0A369JGC4"/>
<accession>A0A369JGC4</accession>
<feature type="region of interest" description="Disordered" evidence="1">
    <location>
        <begin position="385"/>
        <end position="423"/>
    </location>
</feature>
<feature type="compositionally biased region" description="Acidic residues" evidence="1">
    <location>
        <begin position="399"/>
        <end position="423"/>
    </location>
</feature>
<feature type="compositionally biased region" description="Pro residues" evidence="1">
    <location>
        <begin position="101"/>
        <end position="111"/>
    </location>
</feature>
<reference evidence="2" key="1">
    <citation type="submission" date="2018-04" db="EMBL/GenBank/DDBJ databases">
        <title>Whole genome sequencing of Hypsizygus marmoreus.</title>
        <authorList>
            <person name="Choi I.-G."/>
            <person name="Min B."/>
            <person name="Kim J.-G."/>
            <person name="Kim S."/>
            <person name="Oh Y.-L."/>
            <person name="Kong W.-S."/>
            <person name="Park H."/>
            <person name="Jeong J."/>
            <person name="Song E.-S."/>
        </authorList>
    </citation>
    <scope>NUCLEOTIDE SEQUENCE [LARGE SCALE GENOMIC DNA]</scope>
    <source>
        <strain evidence="2">51987-8</strain>
    </source>
</reference>
<sequence>MSNSLQDRWDRSIAAVVESAMKRPAHDVLDDEWDKWAALLAGPLIFFNNNRECLGAQGGRVGLGDDDVIPEALAVTEGWLQRRDRPVPPPTSPVREEEVLPPRPTTPPSPGPHSRSPSAIPVPPSPVAVHPPPGAAAHPKPQPVGHRPLAVMSVVPSTARVKLVIPPVWEEDEQQRSESPGVEEVAEALAERVAQPRKVKGTAAKGGKGAAKSGGGQRKGKGKEVAVKEEGGAKGKKALAIQRVVGRGEVRVQDAKGHDLGPYQPCDYCADRPELQCSGVVGETCHDCRRIHKMCSNNPVARCLRSAAPPVASSSWATGRPTVSVSHGSLKRRATSLPAYERAARCPRFAIEQGDARAALMEMQRLSMDMFRVLGLALSFTATMGATGSTGTREGGSGGEEEEGDELVDEDEMEVDGEDGPGA</sequence>
<feature type="region of interest" description="Disordered" evidence="1">
    <location>
        <begin position="80"/>
        <end position="147"/>
    </location>
</feature>
<dbReference type="EMBL" id="LUEZ02000055">
    <property type="protein sequence ID" value="RDB20938.1"/>
    <property type="molecule type" value="Genomic_DNA"/>
</dbReference>
<dbReference type="AlphaFoldDB" id="A0A369JGC4"/>
<feature type="compositionally biased region" description="Gly residues" evidence="1">
    <location>
        <begin position="204"/>
        <end position="217"/>
    </location>
</feature>
<gene>
    <name evidence="2" type="ORF">Hypma_011319</name>
</gene>
<feature type="compositionally biased region" description="Pro residues" evidence="1">
    <location>
        <begin position="120"/>
        <end position="134"/>
    </location>
</feature>
<evidence type="ECO:0000313" key="3">
    <source>
        <dbReference type="Proteomes" id="UP000076154"/>
    </source>
</evidence>
<comment type="caution">
    <text evidence="2">The sequence shown here is derived from an EMBL/GenBank/DDBJ whole genome shotgun (WGS) entry which is preliminary data.</text>
</comment>
<name>A0A369JGC4_HYPMA</name>
<feature type="region of interest" description="Disordered" evidence="1">
    <location>
        <begin position="197"/>
        <end position="233"/>
    </location>
</feature>
<keyword evidence="3" id="KW-1185">Reference proteome</keyword>
<proteinExistence type="predicted"/>
<feature type="compositionally biased region" description="Basic and acidic residues" evidence="1">
    <location>
        <begin position="222"/>
        <end position="233"/>
    </location>
</feature>